<sequence length="174" mass="19549">MHRNETSAKTSPIAYSRSTQTRSEASPAERVLVCCAYTDAAEQKRLAEGEPQNSLTFVKSADDLKLLRDNGHAQFDAVILNQVFEPDWAEPVLMAWSLLADNGTLLAVVPQDWGRTESQHARAAQEVVSQFGRVRRSSRRARRAGIPADCSILACSKRGRRTDAWWQRVLRRAR</sequence>
<dbReference type="GO" id="GO:0008168">
    <property type="term" value="F:methyltransferase activity"/>
    <property type="evidence" value="ECO:0007669"/>
    <property type="project" value="UniProtKB-KW"/>
</dbReference>
<keyword evidence="2" id="KW-0489">Methyltransferase</keyword>
<protein>
    <submittedName>
        <fullName evidence="2">SAM-dependent methyltransferase</fullName>
    </submittedName>
</protein>
<accession>A0ABX0C8H6</accession>
<dbReference type="InterPro" id="IPR029063">
    <property type="entry name" value="SAM-dependent_MTases_sf"/>
</dbReference>
<evidence type="ECO:0000313" key="2">
    <source>
        <dbReference type="EMBL" id="NEC61228.1"/>
    </source>
</evidence>
<evidence type="ECO:0000256" key="1">
    <source>
        <dbReference type="SAM" id="MobiDB-lite"/>
    </source>
</evidence>
<proteinExistence type="predicted"/>
<dbReference type="EMBL" id="JAAGNC010000189">
    <property type="protein sequence ID" value="NEC61228.1"/>
    <property type="molecule type" value="Genomic_DNA"/>
</dbReference>
<dbReference type="RefSeq" id="WP_067584938.1">
    <property type="nucleotide sequence ID" value="NZ_JAAGNC010000189.1"/>
</dbReference>
<dbReference type="GO" id="GO:0032259">
    <property type="term" value="P:methylation"/>
    <property type="evidence" value="ECO:0007669"/>
    <property type="project" value="UniProtKB-KW"/>
</dbReference>
<evidence type="ECO:0000313" key="3">
    <source>
        <dbReference type="Proteomes" id="UP000470404"/>
    </source>
</evidence>
<keyword evidence="2" id="KW-0808">Transferase</keyword>
<dbReference type="Proteomes" id="UP000470404">
    <property type="component" value="Unassembled WGS sequence"/>
</dbReference>
<gene>
    <name evidence="2" type="ORF">G3I59_37920</name>
</gene>
<organism evidence="2 3">
    <name type="scientific">Amycolatopsis rubida</name>
    <dbReference type="NCBI Taxonomy" id="112413"/>
    <lineage>
        <taxon>Bacteria</taxon>
        <taxon>Bacillati</taxon>
        <taxon>Actinomycetota</taxon>
        <taxon>Actinomycetes</taxon>
        <taxon>Pseudonocardiales</taxon>
        <taxon>Pseudonocardiaceae</taxon>
        <taxon>Amycolatopsis</taxon>
    </lineage>
</organism>
<dbReference type="SUPFAM" id="SSF53335">
    <property type="entry name" value="S-adenosyl-L-methionine-dependent methyltransferases"/>
    <property type="match status" value="1"/>
</dbReference>
<keyword evidence="3" id="KW-1185">Reference proteome</keyword>
<reference evidence="2 3" key="1">
    <citation type="submission" date="2020-01" db="EMBL/GenBank/DDBJ databases">
        <title>Insect and environment-associated Actinomycetes.</title>
        <authorList>
            <person name="Currrie C."/>
            <person name="Chevrette M."/>
            <person name="Carlson C."/>
            <person name="Stubbendieck R."/>
            <person name="Wendt-Pienkowski E."/>
        </authorList>
    </citation>
    <scope>NUCLEOTIDE SEQUENCE [LARGE SCALE GENOMIC DNA]</scope>
    <source>
        <strain evidence="2 3">SID8386</strain>
    </source>
</reference>
<comment type="caution">
    <text evidence="2">The sequence shown here is derived from an EMBL/GenBank/DDBJ whole genome shotgun (WGS) entry which is preliminary data.</text>
</comment>
<name>A0ABX0C8H6_9PSEU</name>
<feature type="region of interest" description="Disordered" evidence="1">
    <location>
        <begin position="1"/>
        <end position="22"/>
    </location>
</feature>